<dbReference type="RefSeq" id="WP_262166554.1">
    <property type="nucleotide sequence ID" value="NZ_CP104965.1"/>
</dbReference>
<dbReference type="SUPFAM" id="SSF103515">
    <property type="entry name" value="Autotransporter"/>
    <property type="match status" value="1"/>
</dbReference>
<dbReference type="InterPro" id="IPR036709">
    <property type="entry name" value="Autotransporte_beta_dom_sf"/>
</dbReference>
<evidence type="ECO:0000313" key="1">
    <source>
        <dbReference type="EMBL" id="UXN68624.1"/>
    </source>
</evidence>
<dbReference type="EMBL" id="CP104965">
    <property type="protein sequence ID" value="UXN68624.1"/>
    <property type="molecule type" value="Genomic_DNA"/>
</dbReference>
<keyword evidence="2" id="KW-1185">Reference proteome</keyword>
<accession>A0ABY6C8Y0</accession>
<dbReference type="Proteomes" id="UP001061862">
    <property type="component" value="Chromosome"/>
</dbReference>
<organism evidence="1 2">
    <name type="scientific">Devosia neptuniae</name>
    <dbReference type="NCBI Taxonomy" id="191302"/>
    <lineage>
        <taxon>Bacteria</taxon>
        <taxon>Pseudomonadati</taxon>
        <taxon>Pseudomonadota</taxon>
        <taxon>Alphaproteobacteria</taxon>
        <taxon>Hyphomicrobiales</taxon>
        <taxon>Devosiaceae</taxon>
        <taxon>Devosia</taxon>
    </lineage>
</organism>
<gene>
    <name evidence="1" type="ORF">N8A98_15340</name>
</gene>
<dbReference type="Gene3D" id="2.40.128.130">
    <property type="entry name" value="Autotransporter beta-domain"/>
    <property type="match status" value="1"/>
</dbReference>
<reference evidence="1 2" key="1">
    <citation type="submission" date="2022-09" db="EMBL/GenBank/DDBJ databases">
        <title>Interaction between co-microsymbionts with complementary sets of symbiotic genes in legume-rhizobium systems.</title>
        <authorList>
            <person name="Safronova V."/>
            <person name="Sazanova A."/>
            <person name="Afonin A."/>
            <person name="Chirak E."/>
        </authorList>
    </citation>
    <scope>NUCLEOTIDE SEQUENCE [LARGE SCALE GENOMIC DNA]</scope>
    <source>
        <strain evidence="1 2">A18/4-1</strain>
    </source>
</reference>
<evidence type="ECO:0000313" key="2">
    <source>
        <dbReference type="Proteomes" id="UP001061862"/>
    </source>
</evidence>
<protein>
    <submittedName>
        <fullName evidence="1">Autotransporter outer membrane beta-barrel domain-containing protein</fullName>
    </submittedName>
</protein>
<proteinExistence type="predicted"/>
<sequence length="434" mass="45446">MAAVPALAQPASEPGLVVIRVSGADAMFGFSSLTPPLNLHLASLGGMAESLPITLPAGDYRIGIDDLSGMGMSVRTIDCSDDNSVGDRASGSAELVLDPGELLVCTFSVTSAPERAAALIESLVPARGDLLLASLPPSEDRIDRLKGAVSVAASPQRFMNALPGIVAGRPIPVAASLGAFEKLLGNEQRNAWDVWMRGTFALATEQGAAGRYGVAALGIDRVLGEDLLVGSFVEADTMIRDWSDASALVRGGWMAGGYATMRVLDNVYLDVMGSGGSSVGITRAQGIDGRFAADTWLMTAALLGQWTSGRWTFSPQARFSYFDERVAPYLDGAGNLVFGQELGRGRLAIGPGVSYRLTTQNNVVINAGLRLDTSATVLSSDSADGFEGLRGRLEGNVEIALPEGMRWKTTLGYGGIGTDNRLFNASGTLTVPLR</sequence>
<name>A0ABY6C8Y0_9HYPH</name>